<comment type="similarity">
    <text evidence="1 2">Belongs to the universal stress protein A family.</text>
</comment>
<protein>
    <recommendedName>
        <fullName evidence="2">Universal stress protein</fullName>
    </recommendedName>
</protein>
<reference evidence="5 7" key="2">
    <citation type="submission" date="2016-10" db="EMBL/GenBank/DDBJ databases">
        <authorList>
            <person name="Varghese N."/>
            <person name="Submissions S."/>
        </authorList>
    </citation>
    <scope>NUCLEOTIDE SEQUENCE [LARGE SCALE GENOMIC DNA]</scope>
    <source>
        <strain evidence="5 7">DSM 22150</strain>
    </source>
</reference>
<dbReference type="Proteomes" id="UP000076878">
    <property type="component" value="Unassembled WGS sequence"/>
</dbReference>
<dbReference type="CDD" id="cd00293">
    <property type="entry name" value="USP-like"/>
    <property type="match status" value="1"/>
</dbReference>
<dbReference type="RefSeq" id="WP_068621405.1">
    <property type="nucleotide sequence ID" value="NZ_FJNB01000003.1"/>
</dbReference>
<keyword evidence="2" id="KW-0963">Cytoplasm</keyword>
<keyword evidence="7" id="KW-1185">Reference proteome</keyword>
<dbReference type="AlphaFoldDB" id="A0A143YC76"/>
<dbReference type="PANTHER" id="PTHR46268:SF6">
    <property type="entry name" value="UNIVERSAL STRESS PROTEIN UP12"/>
    <property type="match status" value="1"/>
</dbReference>
<accession>A0A143YC76</accession>
<dbReference type="InterPro" id="IPR014729">
    <property type="entry name" value="Rossmann-like_a/b/a_fold"/>
</dbReference>
<organism evidence="4 6">
    <name type="scientific">Trichococcus ilyis</name>
    <dbReference type="NCBI Taxonomy" id="640938"/>
    <lineage>
        <taxon>Bacteria</taxon>
        <taxon>Bacillati</taxon>
        <taxon>Bacillota</taxon>
        <taxon>Bacilli</taxon>
        <taxon>Lactobacillales</taxon>
        <taxon>Carnobacteriaceae</taxon>
        <taxon>Trichococcus</taxon>
    </lineage>
</organism>
<dbReference type="SUPFAM" id="SSF52402">
    <property type="entry name" value="Adenine nucleotide alpha hydrolases-like"/>
    <property type="match status" value="1"/>
</dbReference>
<feature type="domain" description="UspA" evidence="3">
    <location>
        <begin position="4"/>
        <end position="135"/>
    </location>
</feature>
<dbReference type="PRINTS" id="PR01438">
    <property type="entry name" value="UNVRSLSTRESS"/>
</dbReference>
<gene>
    <name evidence="5" type="ORF">SAMN05216375_10263</name>
    <name evidence="4" type="ORF">TR210_587</name>
</gene>
<dbReference type="GO" id="GO:0005737">
    <property type="term" value="C:cytoplasm"/>
    <property type="evidence" value="ECO:0007669"/>
    <property type="project" value="UniProtKB-SubCell"/>
</dbReference>
<evidence type="ECO:0000313" key="4">
    <source>
        <dbReference type="EMBL" id="CZQ87201.1"/>
    </source>
</evidence>
<dbReference type="PANTHER" id="PTHR46268">
    <property type="entry name" value="STRESS RESPONSE PROTEIN NHAX"/>
    <property type="match status" value="1"/>
</dbReference>
<dbReference type="EMBL" id="FJNB01000003">
    <property type="protein sequence ID" value="CZQ87201.1"/>
    <property type="molecule type" value="Genomic_DNA"/>
</dbReference>
<dbReference type="InterPro" id="IPR006016">
    <property type="entry name" value="UspA"/>
</dbReference>
<comment type="subcellular location">
    <subcellularLocation>
        <location evidence="2">Cytoplasm</location>
    </subcellularLocation>
</comment>
<evidence type="ECO:0000313" key="7">
    <source>
        <dbReference type="Proteomes" id="UP000199280"/>
    </source>
</evidence>
<name>A0A143YC76_9LACT</name>
<evidence type="ECO:0000256" key="1">
    <source>
        <dbReference type="ARBA" id="ARBA00008791"/>
    </source>
</evidence>
<evidence type="ECO:0000313" key="6">
    <source>
        <dbReference type="Proteomes" id="UP000076878"/>
    </source>
</evidence>
<proteinExistence type="inferred from homology"/>
<evidence type="ECO:0000313" key="5">
    <source>
        <dbReference type="EMBL" id="SEI63982.1"/>
    </source>
</evidence>
<dbReference type="PIRSF" id="PIRSF006276">
    <property type="entry name" value="UspA"/>
    <property type="match status" value="1"/>
</dbReference>
<dbReference type="EMBL" id="FNYT01000002">
    <property type="protein sequence ID" value="SEI63982.1"/>
    <property type="molecule type" value="Genomic_DNA"/>
</dbReference>
<dbReference type="InterPro" id="IPR006015">
    <property type="entry name" value="Universal_stress_UspA"/>
</dbReference>
<reference evidence="4 6" key="1">
    <citation type="submission" date="2016-02" db="EMBL/GenBank/DDBJ databases">
        <authorList>
            <person name="Wen L."/>
            <person name="He K."/>
            <person name="Yang H."/>
        </authorList>
    </citation>
    <scope>NUCLEOTIDE SEQUENCE [LARGE SCALE GENOMIC DNA]</scope>
    <source>
        <strain evidence="4">Trichococcus_R210</strain>
    </source>
</reference>
<sequence>MINYKNILIPVDGSEASIKAFKQAVHIAARNNAGLYLVAILDKVDNADEAAQLQKDKDSLFDEFDRYARANGVAVHKEMRTGNPKEMIAKTLIEEWNCDLIVMGATGKGTIAKLVVGSVTNHVIKHAPCDVLIVRND</sequence>
<dbReference type="Proteomes" id="UP000199280">
    <property type="component" value="Unassembled WGS sequence"/>
</dbReference>
<evidence type="ECO:0000256" key="2">
    <source>
        <dbReference type="PIRNR" id="PIRNR006276"/>
    </source>
</evidence>
<dbReference type="Gene3D" id="3.40.50.620">
    <property type="entry name" value="HUPs"/>
    <property type="match status" value="1"/>
</dbReference>
<dbReference type="Pfam" id="PF00582">
    <property type="entry name" value="Usp"/>
    <property type="match status" value="1"/>
</dbReference>
<dbReference type="STRING" id="640938.TR210_587"/>
<dbReference type="OrthoDB" id="9777884at2"/>
<evidence type="ECO:0000259" key="3">
    <source>
        <dbReference type="Pfam" id="PF00582"/>
    </source>
</evidence>